<organism evidence="7 8">
    <name type="scientific">Pseudohalocynthiibacter aestuariivivens</name>
    <dbReference type="NCBI Taxonomy" id="1591409"/>
    <lineage>
        <taxon>Bacteria</taxon>
        <taxon>Pseudomonadati</taxon>
        <taxon>Pseudomonadota</taxon>
        <taxon>Alphaproteobacteria</taxon>
        <taxon>Rhodobacterales</taxon>
        <taxon>Paracoccaceae</taxon>
        <taxon>Pseudohalocynthiibacter</taxon>
    </lineage>
</organism>
<gene>
    <name evidence="7" type="ORF">ACFFUT_02795</name>
</gene>
<evidence type="ECO:0000313" key="8">
    <source>
        <dbReference type="Proteomes" id="UP001589683"/>
    </source>
</evidence>
<keyword evidence="8" id="KW-1185">Reference proteome</keyword>
<dbReference type="RefSeq" id="WP_213887401.1">
    <property type="nucleotide sequence ID" value="NZ_JAGFNU010000001.1"/>
</dbReference>
<evidence type="ECO:0000256" key="3">
    <source>
        <dbReference type="ARBA" id="ARBA00022692"/>
    </source>
</evidence>
<evidence type="ECO:0000256" key="6">
    <source>
        <dbReference type="SAM" id="Phobius"/>
    </source>
</evidence>
<evidence type="ECO:0000256" key="4">
    <source>
        <dbReference type="ARBA" id="ARBA00022989"/>
    </source>
</evidence>
<dbReference type="PANTHER" id="PTHR30086:SF20">
    <property type="entry name" value="ARGININE EXPORTER PROTEIN ARGO-RELATED"/>
    <property type="match status" value="1"/>
</dbReference>
<evidence type="ECO:0000313" key="7">
    <source>
        <dbReference type="EMBL" id="MFB9230714.1"/>
    </source>
</evidence>
<evidence type="ECO:0000256" key="2">
    <source>
        <dbReference type="ARBA" id="ARBA00022475"/>
    </source>
</evidence>
<feature type="transmembrane region" description="Helical" evidence="6">
    <location>
        <begin position="176"/>
        <end position="197"/>
    </location>
</feature>
<feature type="transmembrane region" description="Helical" evidence="6">
    <location>
        <begin position="35"/>
        <end position="61"/>
    </location>
</feature>
<name>A0ABV5JBB5_9RHOB</name>
<accession>A0ABV5JBB5</accession>
<proteinExistence type="predicted"/>
<comment type="caution">
    <text evidence="7">The sequence shown here is derived from an EMBL/GenBank/DDBJ whole genome shotgun (WGS) entry which is preliminary data.</text>
</comment>
<dbReference type="PANTHER" id="PTHR30086">
    <property type="entry name" value="ARGININE EXPORTER PROTEIN ARGO"/>
    <property type="match status" value="1"/>
</dbReference>
<evidence type="ECO:0000256" key="1">
    <source>
        <dbReference type="ARBA" id="ARBA00004651"/>
    </source>
</evidence>
<keyword evidence="5 6" id="KW-0472">Membrane</keyword>
<dbReference type="InterPro" id="IPR001123">
    <property type="entry name" value="LeuE-type"/>
</dbReference>
<dbReference type="Proteomes" id="UP001589683">
    <property type="component" value="Unassembled WGS sequence"/>
</dbReference>
<feature type="transmembrane region" description="Helical" evidence="6">
    <location>
        <begin position="73"/>
        <end position="91"/>
    </location>
</feature>
<feature type="transmembrane region" description="Helical" evidence="6">
    <location>
        <begin position="143"/>
        <end position="164"/>
    </location>
</feature>
<comment type="subcellular location">
    <subcellularLocation>
        <location evidence="1">Cell membrane</location>
        <topology evidence="1">Multi-pass membrane protein</topology>
    </subcellularLocation>
</comment>
<keyword evidence="2" id="KW-1003">Cell membrane</keyword>
<keyword evidence="3 6" id="KW-0812">Transmembrane</keyword>
<protein>
    <submittedName>
        <fullName evidence="7">LysE/ArgO family amino acid transporter</fullName>
    </submittedName>
</protein>
<dbReference type="Pfam" id="PF01810">
    <property type="entry name" value="LysE"/>
    <property type="match status" value="1"/>
</dbReference>
<evidence type="ECO:0000256" key="5">
    <source>
        <dbReference type="ARBA" id="ARBA00023136"/>
    </source>
</evidence>
<keyword evidence="4 6" id="KW-1133">Transmembrane helix</keyword>
<dbReference type="EMBL" id="JBHMEA010000007">
    <property type="protein sequence ID" value="MFB9230714.1"/>
    <property type="molecule type" value="Genomic_DNA"/>
</dbReference>
<sequence length="198" mass="21089">MQALSAGFLLSLSLIVAIGAQNALVLRQGLRRQFVFAVCLTCALSDAILIAAGVSGFGWVANAAPWIAPMFRYGGVVFLIWYGFLNARAAIRGGEALAESKEQGSSLKKVVLTSLAITWLNPHVYLDTLVLLGSVSTGYENRLAFGTGAVTASFMFFFVLGYGARLLGPVFAQPNAWRVLDAGVALTMWVIAIGLLIE</sequence>
<reference evidence="7 8" key="1">
    <citation type="submission" date="2024-09" db="EMBL/GenBank/DDBJ databases">
        <authorList>
            <person name="Sun Q."/>
            <person name="Mori K."/>
        </authorList>
    </citation>
    <scope>NUCLEOTIDE SEQUENCE [LARGE SCALE GENOMIC DNA]</scope>
    <source>
        <strain evidence="7 8">CECT 8726</strain>
    </source>
</reference>